<dbReference type="AlphaFoldDB" id="A0A6J5E7W1"/>
<proteinExistence type="predicted"/>
<evidence type="ECO:0000313" key="3">
    <source>
        <dbReference type="Proteomes" id="UP000494329"/>
    </source>
</evidence>
<evidence type="ECO:0000313" key="2">
    <source>
        <dbReference type="EMBL" id="CAB3761192.1"/>
    </source>
</evidence>
<organism evidence="2 3">
    <name type="scientific">Paraburkholderia solisilvae</name>
    <dbReference type="NCBI Taxonomy" id="624376"/>
    <lineage>
        <taxon>Bacteria</taxon>
        <taxon>Pseudomonadati</taxon>
        <taxon>Pseudomonadota</taxon>
        <taxon>Betaproteobacteria</taxon>
        <taxon>Burkholderiales</taxon>
        <taxon>Burkholderiaceae</taxon>
        <taxon>Paraburkholderia</taxon>
    </lineage>
</organism>
<protein>
    <submittedName>
        <fullName evidence="2">Uncharacterized protein</fullName>
    </submittedName>
</protein>
<feature type="region of interest" description="Disordered" evidence="1">
    <location>
        <begin position="288"/>
        <end position="315"/>
    </location>
</feature>
<keyword evidence="3" id="KW-1185">Reference proteome</keyword>
<dbReference type="EMBL" id="CADIKF010000027">
    <property type="protein sequence ID" value="CAB3761192.1"/>
    <property type="molecule type" value="Genomic_DNA"/>
</dbReference>
<sequence>MHRRRVDANLAEVVDALQRLEQIGADMHRMRGEERRLVAVDHIEVGEIGGAGHAQRRRIAGHDEIELQIARQFARLHGHRQLHRCVRQQTRHVEPVKSQRHLRLARLRKRLGLAVERERTAVDTHAQQRLDEDIGLRRQRRDKRNTELPLIDDMLFVQQPVVECDLAVFETDVRHGKQRRLAFRLRRLFREFFYQIAEIEALRIVANDMKARRVDLHFVDDRRRAKQRRPGRPHDQPFNIDEVAGAAAFADMNAVGFEIQRVGIERDAADRGGPVELLGQLLRSDMANQRRRGEETEQPEQHKEDQQPDDDTAGAPAARDIAYGLQGGCERCFIEACHSRSRIVRRQARRRSQSWAKYTSCVAATDQM</sequence>
<reference evidence="2 3" key="1">
    <citation type="submission" date="2020-04" db="EMBL/GenBank/DDBJ databases">
        <authorList>
            <person name="De Canck E."/>
        </authorList>
    </citation>
    <scope>NUCLEOTIDE SEQUENCE [LARGE SCALE GENOMIC DNA]</scope>
    <source>
        <strain evidence="2 3">LMG 29739</strain>
    </source>
</reference>
<dbReference type="Proteomes" id="UP000494329">
    <property type="component" value="Unassembled WGS sequence"/>
</dbReference>
<gene>
    <name evidence="2" type="ORF">LMG29739_03575</name>
</gene>
<accession>A0A6J5E7W1</accession>
<evidence type="ECO:0000256" key="1">
    <source>
        <dbReference type="SAM" id="MobiDB-lite"/>
    </source>
</evidence>
<name>A0A6J5E7W1_9BURK</name>
<feature type="compositionally biased region" description="Basic and acidic residues" evidence="1">
    <location>
        <begin position="291"/>
        <end position="306"/>
    </location>
</feature>